<dbReference type="CDD" id="cd07067">
    <property type="entry name" value="HP_PGM_like"/>
    <property type="match status" value="1"/>
</dbReference>
<comment type="caution">
    <text evidence="2">The sequence shown here is derived from an EMBL/GenBank/DDBJ whole genome shotgun (WGS) entry which is preliminary data.</text>
</comment>
<feature type="binding site" evidence="1">
    <location>
        <position position="74"/>
    </location>
    <ligand>
        <name>substrate</name>
    </ligand>
</feature>
<name>A0A4Y3TRR7_9PROT</name>
<evidence type="ECO:0000256" key="1">
    <source>
        <dbReference type="PIRSR" id="PIRSR613078-2"/>
    </source>
</evidence>
<dbReference type="Proteomes" id="UP000317730">
    <property type="component" value="Unassembled WGS sequence"/>
</dbReference>
<organism evidence="2 3">
    <name type="scientific">Acetobacter peroxydans</name>
    <dbReference type="NCBI Taxonomy" id="104098"/>
    <lineage>
        <taxon>Bacteria</taxon>
        <taxon>Pseudomonadati</taxon>
        <taxon>Pseudomonadota</taxon>
        <taxon>Alphaproteobacteria</taxon>
        <taxon>Acetobacterales</taxon>
        <taxon>Acetobacteraceae</taxon>
        <taxon>Acetobacter</taxon>
    </lineage>
</organism>
<proteinExistence type="predicted"/>
<reference evidence="2 3" key="1">
    <citation type="submission" date="2019-06" db="EMBL/GenBank/DDBJ databases">
        <title>Whole genome shotgun sequence of Acetobacter peroxydans NBRC 13755.</title>
        <authorList>
            <person name="Hosoyama A."/>
            <person name="Uohara A."/>
            <person name="Ohji S."/>
            <person name="Ichikawa N."/>
        </authorList>
    </citation>
    <scope>NUCLEOTIDE SEQUENCE [LARGE SCALE GENOMIC DNA]</scope>
    <source>
        <strain evidence="2 3">NBRC 13755</strain>
    </source>
</reference>
<accession>A0A4Y3TRR7</accession>
<evidence type="ECO:0008006" key="4">
    <source>
        <dbReference type="Google" id="ProtNLM"/>
    </source>
</evidence>
<evidence type="ECO:0000313" key="3">
    <source>
        <dbReference type="Proteomes" id="UP000317730"/>
    </source>
</evidence>
<protein>
    <recommendedName>
        <fullName evidence="4">Phosphohistidine phosphatase</fullName>
    </recommendedName>
</protein>
<keyword evidence="3" id="KW-1185">Reference proteome</keyword>
<dbReference type="PANTHER" id="PTHR47623:SF1">
    <property type="entry name" value="OS09G0287300 PROTEIN"/>
    <property type="match status" value="1"/>
</dbReference>
<sequence>MPWQAPVNPDPYTRRLILLRHAKAQPAPAGDFSTEADLARPLSTSGREAALRCGAWLRANALCPDVILCSPALRTRQTMQGVLEGLGTAAPNILLQPAIYEAEPPALLACVQAAPATAMTLMLVGHNPGISKLAHELDPLAQSLDEGFAPGALAVFQPHAQAPAASLANWQGCVPNMVCLHTFTRP</sequence>
<dbReference type="InterPro" id="IPR029033">
    <property type="entry name" value="His_PPase_superfam"/>
</dbReference>
<dbReference type="AlphaFoldDB" id="A0A4Y3TRR7"/>
<gene>
    <name evidence="2" type="ORF">APE01nite_02550</name>
</gene>
<dbReference type="SMART" id="SM00855">
    <property type="entry name" value="PGAM"/>
    <property type="match status" value="1"/>
</dbReference>
<dbReference type="Gene3D" id="3.40.50.1240">
    <property type="entry name" value="Phosphoglycerate mutase-like"/>
    <property type="match status" value="1"/>
</dbReference>
<dbReference type="PANTHER" id="PTHR47623">
    <property type="entry name" value="OS09G0287300 PROTEIN"/>
    <property type="match status" value="1"/>
</dbReference>
<evidence type="ECO:0000313" key="2">
    <source>
        <dbReference type="EMBL" id="GEB84458.1"/>
    </source>
</evidence>
<dbReference type="Pfam" id="PF00300">
    <property type="entry name" value="His_Phos_1"/>
    <property type="match status" value="1"/>
</dbReference>
<dbReference type="SUPFAM" id="SSF53254">
    <property type="entry name" value="Phosphoglycerate mutase-like"/>
    <property type="match status" value="1"/>
</dbReference>
<dbReference type="EMBL" id="BJMV01000001">
    <property type="protein sequence ID" value="GEB84458.1"/>
    <property type="molecule type" value="Genomic_DNA"/>
</dbReference>
<dbReference type="InterPro" id="IPR013078">
    <property type="entry name" value="His_Pase_superF_clade-1"/>
</dbReference>